<keyword evidence="2" id="KW-1185">Reference proteome</keyword>
<evidence type="ECO:0000313" key="2">
    <source>
        <dbReference type="Proteomes" id="UP001219568"/>
    </source>
</evidence>
<protein>
    <submittedName>
        <fullName evidence="1">Uncharacterized protein</fullName>
    </submittedName>
</protein>
<gene>
    <name evidence="1" type="ORF">N7460_012289</name>
</gene>
<dbReference type="EMBL" id="JAQJZL010000015">
    <property type="protein sequence ID" value="KAJ6027472.1"/>
    <property type="molecule type" value="Genomic_DNA"/>
</dbReference>
<accession>A0AAD6I2W4</accession>
<comment type="caution">
    <text evidence="1">The sequence shown here is derived from an EMBL/GenBank/DDBJ whole genome shotgun (WGS) entry which is preliminary data.</text>
</comment>
<reference evidence="1" key="2">
    <citation type="submission" date="2023-01" db="EMBL/GenBank/DDBJ databases">
        <authorList>
            <person name="Petersen C."/>
        </authorList>
    </citation>
    <scope>NUCLEOTIDE SEQUENCE</scope>
    <source>
        <strain evidence="1">IBT 15450</strain>
    </source>
</reference>
<proteinExistence type="predicted"/>
<organism evidence="1 2">
    <name type="scientific">Penicillium canescens</name>
    <dbReference type="NCBI Taxonomy" id="5083"/>
    <lineage>
        <taxon>Eukaryota</taxon>
        <taxon>Fungi</taxon>
        <taxon>Dikarya</taxon>
        <taxon>Ascomycota</taxon>
        <taxon>Pezizomycotina</taxon>
        <taxon>Eurotiomycetes</taxon>
        <taxon>Eurotiomycetidae</taxon>
        <taxon>Eurotiales</taxon>
        <taxon>Aspergillaceae</taxon>
        <taxon>Penicillium</taxon>
    </lineage>
</organism>
<dbReference type="AlphaFoldDB" id="A0AAD6I2W4"/>
<name>A0AAD6I2W4_PENCN</name>
<dbReference type="Proteomes" id="UP001219568">
    <property type="component" value="Unassembled WGS sequence"/>
</dbReference>
<evidence type="ECO:0000313" key="1">
    <source>
        <dbReference type="EMBL" id="KAJ6027472.1"/>
    </source>
</evidence>
<reference evidence="1" key="1">
    <citation type="journal article" date="2023" name="IMA Fungus">
        <title>Comparative genomic study of the Penicillium genus elucidates a diverse pangenome and 15 lateral gene transfer events.</title>
        <authorList>
            <person name="Petersen C."/>
            <person name="Sorensen T."/>
            <person name="Nielsen M.R."/>
            <person name="Sondergaard T.E."/>
            <person name="Sorensen J.L."/>
            <person name="Fitzpatrick D.A."/>
            <person name="Frisvad J.C."/>
            <person name="Nielsen K.L."/>
        </authorList>
    </citation>
    <scope>NUCLEOTIDE SEQUENCE</scope>
    <source>
        <strain evidence="1">IBT 15450</strain>
    </source>
</reference>
<sequence>MNEQMPDVNEYAGSLIKAVVGYTGTQDKLTTIVCMTCGENFTSSFPDVNGTVPCGNLRMWEWAYPYGGDIYVYMSCYKCSTEYSQQTMDQNMVLELTTAMTEKLSESNPEPALNPYLYKTVIAIWGVDAKAVTVLRDLHDRT</sequence>